<dbReference type="EMBL" id="MZZJ01000017">
    <property type="protein sequence ID" value="RXE46388.1"/>
    <property type="molecule type" value="Genomic_DNA"/>
</dbReference>
<comment type="caution">
    <text evidence="1">The sequence shown here is derived from an EMBL/GenBank/DDBJ whole genome shotgun (WGS) entry which is preliminary data.</text>
</comment>
<sequence length="136" mass="15253">MKNHPDTVELLQKIDKLLTAVESLHNCLQTLEAVPNDSYDIARTQLRNAAREASHVIERHRSTQELNQKSEQNVPHSLALLASAEAAEWRANELRKNGDYAEARQASERAITLRQAASEAAVIERRQGMHLVQPIG</sequence>
<evidence type="ECO:0000313" key="2">
    <source>
        <dbReference type="Proteomes" id="UP000290481"/>
    </source>
</evidence>
<evidence type="ECO:0000313" key="1">
    <source>
        <dbReference type="EMBL" id="RXE46388.1"/>
    </source>
</evidence>
<proteinExistence type="predicted"/>
<organism evidence="1 2">
    <name type="scientific">Pseudomonas azotoformans</name>
    <dbReference type="NCBI Taxonomy" id="47878"/>
    <lineage>
        <taxon>Bacteria</taxon>
        <taxon>Pseudomonadati</taxon>
        <taxon>Pseudomonadota</taxon>
        <taxon>Gammaproteobacteria</taxon>
        <taxon>Pseudomonadales</taxon>
        <taxon>Pseudomonadaceae</taxon>
        <taxon>Pseudomonas</taxon>
    </lineage>
</organism>
<reference evidence="1 2" key="1">
    <citation type="submission" date="2017-03" db="EMBL/GenBank/DDBJ databases">
        <title>Pseudomonas azotoformans: Salt tolerant bacteria having multiple plant growth promoting attributes.</title>
        <authorList>
            <person name="Srivastava A.K."/>
            <person name="Sharma A."/>
            <person name="Srivastava A.K."/>
            <person name="Jamali H."/>
            <person name="Yadav J."/>
            <person name="Srivastava R."/>
            <person name="Kashyap P.L."/>
            <person name="Chakdar H."/>
            <person name="Saxena A.K."/>
        </authorList>
    </citation>
    <scope>NUCLEOTIDE SEQUENCE [LARGE SCALE GENOMIC DNA]</scope>
    <source>
        <strain evidence="1 2">SC 14</strain>
    </source>
</reference>
<dbReference type="InterPro" id="IPR011990">
    <property type="entry name" value="TPR-like_helical_dom_sf"/>
</dbReference>
<dbReference type="AlphaFoldDB" id="A0A4Q0HDG4"/>
<protein>
    <submittedName>
        <fullName evidence="1">Uncharacterized protein</fullName>
    </submittedName>
</protein>
<dbReference type="RefSeq" id="WP_019819623.1">
    <property type="nucleotide sequence ID" value="NZ_MZZJ01000017.1"/>
</dbReference>
<accession>A0A4Q0HDG4</accession>
<name>A0A4Q0HDG4_PSEAZ</name>
<dbReference type="Gene3D" id="1.25.40.10">
    <property type="entry name" value="Tetratricopeptide repeat domain"/>
    <property type="match status" value="1"/>
</dbReference>
<dbReference type="Proteomes" id="UP000290481">
    <property type="component" value="Unassembled WGS sequence"/>
</dbReference>
<gene>
    <name evidence="1" type="ORF">B4O85_27465</name>
</gene>